<proteinExistence type="predicted"/>
<comment type="caution">
    <text evidence="1">The sequence shown here is derived from an EMBL/GenBank/DDBJ whole genome shotgun (WGS) entry which is preliminary data.</text>
</comment>
<evidence type="ECO:0000313" key="1">
    <source>
        <dbReference type="EMBL" id="GAL17655.1"/>
    </source>
</evidence>
<accession>A0A090RQG2</accession>
<evidence type="ECO:0000313" key="2">
    <source>
        <dbReference type="Proteomes" id="UP000029228"/>
    </source>
</evidence>
<dbReference type="STRING" id="990268.JCM19235_6208"/>
<organism evidence="1 2">
    <name type="scientific">Vibrio maritimus</name>
    <dbReference type="NCBI Taxonomy" id="990268"/>
    <lineage>
        <taxon>Bacteria</taxon>
        <taxon>Pseudomonadati</taxon>
        <taxon>Pseudomonadota</taxon>
        <taxon>Gammaproteobacteria</taxon>
        <taxon>Vibrionales</taxon>
        <taxon>Vibrionaceae</taxon>
        <taxon>Vibrio</taxon>
    </lineage>
</organism>
<dbReference type="OrthoDB" id="5875931at2"/>
<dbReference type="Proteomes" id="UP000029228">
    <property type="component" value="Unassembled WGS sequence"/>
</dbReference>
<keyword evidence="2" id="KW-1185">Reference proteome</keyword>
<sequence length="101" mass="11700">MEIEYQSTVEDSQLVKWLTTKLSHVSEEELTQSEDADTLSRSDVFQLSSLISDYFSQESIAHNEKNYSIVYGLITGYKAEQPISRQDMLEYLESCVFLFQN</sequence>
<name>A0A090RQG2_9VIBR</name>
<dbReference type="AlphaFoldDB" id="A0A090RQG2"/>
<dbReference type="EMBL" id="BBMR01000002">
    <property type="protein sequence ID" value="GAL17655.1"/>
    <property type="molecule type" value="Genomic_DNA"/>
</dbReference>
<gene>
    <name evidence="1" type="ORF">JCM19235_6208</name>
</gene>
<protein>
    <submittedName>
        <fullName evidence="1">Uncharacterized protein</fullName>
    </submittedName>
</protein>
<reference evidence="1 2" key="1">
    <citation type="submission" date="2014-09" db="EMBL/GenBank/DDBJ databases">
        <title>Vibrio maritimus JCM 19235. (C45) whole genome shotgun sequence.</title>
        <authorList>
            <person name="Sawabe T."/>
            <person name="Meirelles P."/>
            <person name="Nakanishi M."/>
            <person name="Sayaka M."/>
            <person name="Hattori M."/>
            <person name="Ohkuma M."/>
        </authorList>
    </citation>
    <scope>NUCLEOTIDE SEQUENCE [LARGE SCALE GENOMIC DNA]</scope>
    <source>
        <strain evidence="2">JCM19235</strain>
    </source>
</reference>